<accession>A0A380FGZ0</accession>
<keyword evidence="1" id="KW-0436">Ligase</keyword>
<name>A0A380FGZ0_STAGA</name>
<dbReference type="Proteomes" id="UP000255277">
    <property type="component" value="Unassembled WGS sequence"/>
</dbReference>
<reference evidence="1 2" key="1">
    <citation type="submission" date="2018-06" db="EMBL/GenBank/DDBJ databases">
        <authorList>
            <consortium name="Pathogen Informatics"/>
            <person name="Doyle S."/>
        </authorList>
    </citation>
    <scope>NUCLEOTIDE SEQUENCE [LARGE SCALE GENOMIC DNA]</scope>
    <source>
        <strain evidence="1 2">NCTC12195</strain>
    </source>
</reference>
<sequence>MKRLKHSIGCGVKTADTPSEIGTTLIEAAKEAGIYDELLTVK</sequence>
<evidence type="ECO:0000313" key="1">
    <source>
        <dbReference type="EMBL" id="SUM32743.1"/>
    </source>
</evidence>
<dbReference type="GO" id="GO:0004775">
    <property type="term" value="F:succinate-CoA ligase (ADP-forming) activity"/>
    <property type="evidence" value="ECO:0007669"/>
    <property type="project" value="UniProtKB-EC"/>
</dbReference>
<proteinExistence type="predicted"/>
<dbReference type="AlphaFoldDB" id="A0A380FGZ0"/>
<gene>
    <name evidence="1" type="primary">sucD_2</name>
    <name evidence="1" type="ORF">NCTC12195_02192</name>
</gene>
<protein>
    <submittedName>
        <fullName evidence="1">Succinyl-CoA synthetase subunit alpha</fullName>
        <ecNumber evidence="1">6.2.1.5</ecNumber>
    </submittedName>
</protein>
<dbReference type="EC" id="6.2.1.5" evidence="1"/>
<evidence type="ECO:0000313" key="2">
    <source>
        <dbReference type="Proteomes" id="UP000255277"/>
    </source>
</evidence>
<dbReference type="EMBL" id="UHDK01000001">
    <property type="protein sequence ID" value="SUM32743.1"/>
    <property type="molecule type" value="Genomic_DNA"/>
</dbReference>
<organism evidence="1 2">
    <name type="scientific">Staphylococcus gallinarum</name>
    <dbReference type="NCBI Taxonomy" id="1293"/>
    <lineage>
        <taxon>Bacteria</taxon>
        <taxon>Bacillati</taxon>
        <taxon>Bacillota</taxon>
        <taxon>Bacilli</taxon>
        <taxon>Bacillales</taxon>
        <taxon>Staphylococcaceae</taxon>
        <taxon>Staphylococcus</taxon>
    </lineage>
</organism>